<feature type="chain" id="PRO_5039550918" evidence="1">
    <location>
        <begin position="25"/>
        <end position="138"/>
    </location>
</feature>
<comment type="caution">
    <text evidence="2">The sequence shown here is derived from an EMBL/GenBank/DDBJ whole genome shotgun (WGS) entry which is preliminary data.</text>
</comment>
<evidence type="ECO:0000313" key="3">
    <source>
        <dbReference type="Proteomes" id="UP000029548"/>
    </source>
</evidence>
<reference evidence="2 3" key="1">
    <citation type="submission" date="2014-07" db="EMBL/GenBank/DDBJ databases">
        <authorList>
            <person name="McCorrison J."/>
            <person name="Sanka R."/>
            <person name="Torralba M."/>
            <person name="Gillis M."/>
            <person name="Haft D.H."/>
            <person name="Methe B."/>
            <person name="Sutton G."/>
            <person name="Nelson K.E."/>
        </authorList>
    </citation>
    <scope>NUCLEOTIDE SEQUENCE [LARGE SCALE GENOMIC DNA]</scope>
    <source>
        <strain evidence="2 3">DNF00450</strain>
    </source>
</reference>
<evidence type="ECO:0000256" key="1">
    <source>
        <dbReference type="SAM" id="SignalP"/>
    </source>
</evidence>
<dbReference type="AlphaFoldDB" id="A0A095Y3D8"/>
<dbReference type="Proteomes" id="UP000029548">
    <property type="component" value="Unassembled WGS sequence"/>
</dbReference>
<evidence type="ECO:0000313" key="2">
    <source>
        <dbReference type="EMBL" id="KGF16566.1"/>
    </source>
</evidence>
<proteinExistence type="predicted"/>
<keyword evidence="1" id="KW-0732">Signal</keyword>
<gene>
    <name evidence="2" type="ORF">HMPREF1650_07495</name>
</gene>
<feature type="signal peptide" evidence="1">
    <location>
        <begin position="1"/>
        <end position="24"/>
    </location>
</feature>
<name>A0A095Y3D8_9CORY</name>
<protein>
    <submittedName>
        <fullName evidence="2">Uncharacterized protein</fullName>
    </submittedName>
</protein>
<sequence>MNITTRTRRTPTASTLAMAALAIAACTTEESIPEAPESATSGSIELGVTPSRVTFNDAGTAEYTAEWTAQGDGDGTCEFVLTLTTPGDTVLHTVPVTGCDSALKMSLVDGAGELEAGEYRVELERDGERAEATFTVEK</sequence>
<accession>A0A095Y3D8</accession>
<dbReference type="RefSeq" id="WP_035122348.1">
    <property type="nucleotide sequence ID" value="NZ_JRNE01000053.1"/>
</dbReference>
<organism evidence="2 3">
    <name type="scientific">Corynebacterium freneyi DNF00450</name>
    <dbReference type="NCBI Taxonomy" id="1287475"/>
    <lineage>
        <taxon>Bacteria</taxon>
        <taxon>Bacillati</taxon>
        <taxon>Actinomycetota</taxon>
        <taxon>Actinomycetes</taxon>
        <taxon>Mycobacteriales</taxon>
        <taxon>Corynebacteriaceae</taxon>
        <taxon>Corynebacterium</taxon>
    </lineage>
</organism>
<dbReference type="PROSITE" id="PS51257">
    <property type="entry name" value="PROKAR_LIPOPROTEIN"/>
    <property type="match status" value="1"/>
</dbReference>
<dbReference type="EMBL" id="JRNE01000053">
    <property type="protein sequence ID" value="KGF16566.1"/>
    <property type="molecule type" value="Genomic_DNA"/>
</dbReference>